<gene>
    <name evidence="2" type="ORF">HNQ57_002258</name>
</gene>
<evidence type="ECO:0000313" key="2">
    <source>
        <dbReference type="EMBL" id="MBB5187980.1"/>
    </source>
</evidence>
<dbReference type="InterPro" id="IPR049050">
    <property type="entry name" value="nSTAND3"/>
</dbReference>
<feature type="domain" description="Novel STAND NTPase 3" evidence="1">
    <location>
        <begin position="195"/>
        <end position="330"/>
    </location>
</feature>
<proteinExistence type="predicted"/>
<dbReference type="EMBL" id="JACHHW010000005">
    <property type="protein sequence ID" value="MBB5187980.1"/>
    <property type="molecule type" value="Genomic_DNA"/>
</dbReference>
<dbReference type="Proteomes" id="UP000536640">
    <property type="component" value="Unassembled WGS sequence"/>
</dbReference>
<dbReference type="RefSeq" id="WP_184462996.1">
    <property type="nucleotide sequence ID" value="NZ_JACHHW010000005.1"/>
</dbReference>
<organism evidence="2 3">
    <name type="scientific">Zhongshania antarctica</name>
    <dbReference type="NCBI Taxonomy" id="641702"/>
    <lineage>
        <taxon>Bacteria</taxon>
        <taxon>Pseudomonadati</taxon>
        <taxon>Pseudomonadota</taxon>
        <taxon>Gammaproteobacteria</taxon>
        <taxon>Cellvibrionales</taxon>
        <taxon>Spongiibacteraceae</taxon>
        <taxon>Zhongshania</taxon>
    </lineage>
</organism>
<comment type="caution">
    <text evidence="2">The sequence shown here is derived from an EMBL/GenBank/DDBJ whole genome shotgun (WGS) entry which is preliminary data.</text>
</comment>
<sequence>MAKLNQIKSKLLELEVGVFQRLCDDWLHRKGYENINPIGMMQTTDRVVKGTPDTLLIQKDGKYIFSEYTVQQDRLLKKISDDIDKCLDEGKTGIKIDQIGEIIVCYLGRLTTSEINQLNQKCISLSIVPTLCGLDSIAFGIKNCYPILSEEYLGLSLDTGQILSTDDFVARYGNNNLTTPIDNKLLFQDELLDHGCSLLEKSKFLLVTGSAGVGKTLFSVNLLNEMCKKDPSLKAYCVFDKGADLVRDLQIHFSETGNYLILIDDANRLDSRIDYLLHYINESDASRNYRMVATVRDYAVDSVIEKANKVTSINELVVNKLSNEQIKNLLEELFNIKNFEYQQRIQDIADGNARLAIMAARVAVEKQSIQSIQNVATLYDDYFGNNDGVKEIIGNPSLLLTACAISLFRKVDKLNEDQMSIVRDLFRIQGSAFWDYVQHLHKLEIVDLYEDEVVRMSDQVLSSYLFYSAVFQKKIISLSTIVKNIFPRFKSAIADALNPVIRAFDQREIIADIRQEVTTIYDELLSSSTRDEILGFLDAFWFALPTNALTFTNEIIQNTPKHSDRWEKATFEKSKSSTKDLVLRILCKLRYVGESELNISTNLICDYLEKSPDSLGQVIKLFADDYAFKPEDWKYAYSIQCTLVDLLIERMSKKDGYLYSRLFILVAKSFLPVEHREHIWRGDVVNIITFRLSPGEFLDPIRKKLILHLSLLMFDESVSSYASEVIKEYISRLGYEGKEMAKADLHAIEEYLIAKFDKNNVSHCFLVKEICERLDSISVDYPESWKTDFDNEIFRISDLLLEDRAERKMLEMDYHDYEKYRFDEIAAYFEDADEDKFRAFLDQAAILHDTLTGRDRSYSIGEGMRIVFNVISQKHKINFFDFTSIYLEYDDIFELNTNIFIPELMNNNPSKDVFSLINAKEFKWKRCWLLACYSALPGGDISEESLKDLISHITSLDSSEYFHSIDFLEKYIAVDESVFCKATRIMLDKYEATKEIGFVRALDRIFNPYSSTNKRLMEFYGTDKEIVIEAYLVMLDFDNHFDYEGKTLEILYAENSNMLELVVDKIYSRERWPSSYTNMPDMKFLWKRESYLLDVGAYALYVFEKEKESYVGHDNIFVNLFKKSNDAREENYSDRQEEFLIYSMKKNCKNFEYIQFLFCVVNGMKEDFRINMVRDFIELDHCCPVKEK</sequence>
<dbReference type="Pfam" id="PF20720">
    <property type="entry name" value="nSTAND3"/>
    <property type="match status" value="1"/>
</dbReference>
<dbReference type="InterPro" id="IPR027417">
    <property type="entry name" value="P-loop_NTPase"/>
</dbReference>
<keyword evidence="3" id="KW-1185">Reference proteome</keyword>
<dbReference type="AlphaFoldDB" id="A0A840R6G2"/>
<evidence type="ECO:0000259" key="1">
    <source>
        <dbReference type="Pfam" id="PF20720"/>
    </source>
</evidence>
<dbReference type="SUPFAM" id="SSF52540">
    <property type="entry name" value="P-loop containing nucleoside triphosphate hydrolases"/>
    <property type="match status" value="1"/>
</dbReference>
<evidence type="ECO:0000313" key="3">
    <source>
        <dbReference type="Proteomes" id="UP000536640"/>
    </source>
</evidence>
<reference evidence="2 3" key="1">
    <citation type="submission" date="2020-08" db="EMBL/GenBank/DDBJ databases">
        <title>Genomic Encyclopedia of Type Strains, Phase IV (KMG-IV): sequencing the most valuable type-strain genomes for metagenomic binning, comparative biology and taxonomic classification.</title>
        <authorList>
            <person name="Goeker M."/>
        </authorList>
    </citation>
    <scope>NUCLEOTIDE SEQUENCE [LARGE SCALE GENOMIC DNA]</scope>
    <source>
        <strain evidence="2 3">DSM 25701</strain>
    </source>
</reference>
<accession>A0A840R6G2</accession>
<protein>
    <recommendedName>
        <fullName evidence="1">Novel STAND NTPase 3 domain-containing protein</fullName>
    </recommendedName>
</protein>
<name>A0A840R6G2_9GAMM</name>